<feature type="transmembrane region" description="Helical" evidence="1">
    <location>
        <begin position="109"/>
        <end position="132"/>
    </location>
</feature>
<keyword evidence="1" id="KW-0472">Membrane</keyword>
<keyword evidence="1" id="KW-0812">Transmembrane</keyword>
<dbReference type="InterPro" id="IPR013783">
    <property type="entry name" value="Ig-like_fold"/>
</dbReference>
<name>A0ABX3DHL1_9PSEU</name>
<dbReference type="SMART" id="SM00089">
    <property type="entry name" value="PKD"/>
    <property type="match status" value="1"/>
</dbReference>
<reference evidence="3" key="1">
    <citation type="submission" date="2016-11" db="EMBL/GenBank/DDBJ databases">
        <title>Genome sequencing of Amycolatopsis regifaucium.</title>
        <authorList>
            <person name="Mayilraj S."/>
            <person name="Kaur N."/>
        </authorList>
    </citation>
    <scope>NUCLEOTIDE SEQUENCE [LARGE SCALE GENOMIC DNA]</scope>
    <source>
        <strain evidence="3">GY080</strain>
    </source>
</reference>
<comment type="caution">
    <text evidence="3">The sequence shown here is derived from an EMBL/GenBank/DDBJ whole genome shotgun (WGS) entry which is preliminary data.</text>
</comment>
<dbReference type="PANTHER" id="PTHR47197:SF3">
    <property type="entry name" value="DIHYDRO-HEME D1 DEHYDROGENASE"/>
    <property type="match status" value="1"/>
</dbReference>
<dbReference type="InterPro" id="IPR051200">
    <property type="entry name" value="Host-pathogen_enzymatic-act"/>
</dbReference>
<dbReference type="InterPro" id="IPR019405">
    <property type="entry name" value="Lactonase_7-beta_prop"/>
</dbReference>
<sequence length="573" mass="58449">MLSTATRKATVTISASTDIVHPQWSVWSSGWQIPVSTPLFVESGGAFRYDGKERPRCRLSNFLDSHQRAKLLYFEASPAPLIWLHVEKFTTRRFHALMSRNPLLRPRRAAAGLTAVLSLLAGGLLASSPAYAATATPDRFLLVGGLLSQNVAVHGVAKDGTLSKVSGSPFSASAGFSIVVTPDGKKAYVASLTGSSITGYRIGADGKLTPIPGGKVGTGAAVVGLALTPDGSRLFATMGGEENEVRSYDVAASGAITKTTAPPAAVPGNSALSLPALTPDGRFLFVTSTTLSKVTGFAVAPDGRLTLIGQYPTGNVPALPAVTPDGRFLYISNEQGASLIGFAIGADGTLTPTPGGPYPTGGLPHGAAITADSGRLYVPTAGSGAVEGFRIGADGTLTSLPGSSYDAPDGMPGRTILSPDGKVLFLADVFSLGVTSRVHSYNVGENGGLAPTGLPATNTGVLMNDGPSAVLTPDQGPTAAVRVVSAQGGIGFFSAAASSDPDGRIVRYDWDFGDGQLLTTTEPEVAHTFTGAGPRTVQVTVTDDEGCSTKAVFTGQTVSCNGGPRATASVTAP</sequence>
<dbReference type="CDD" id="cd00146">
    <property type="entry name" value="PKD"/>
    <property type="match status" value="1"/>
</dbReference>
<dbReference type="Gene3D" id="2.130.10.10">
    <property type="entry name" value="YVTN repeat-like/Quinoprotein amine dehydrogenase"/>
    <property type="match status" value="3"/>
</dbReference>
<dbReference type="InterPro" id="IPR035986">
    <property type="entry name" value="PKD_dom_sf"/>
</dbReference>
<feature type="domain" description="PKD" evidence="2">
    <location>
        <begin position="493"/>
        <end position="546"/>
    </location>
</feature>
<evidence type="ECO:0000313" key="3">
    <source>
        <dbReference type="EMBL" id="OKA03220.1"/>
    </source>
</evidence>
<evidence type="ECO:0000259" key="2">
    <source>
        <dbReference type="PROSITE" id="PS50093"/>
    </source>
</evidence>
<accession>A0ABX3DHL1</accession>
<evidence type="ECO:0000313" key="4">
    <source>
        <dbReference type="Proteomes" id="UP000186883"/>
    </source>
</evidence>
<dbReference type="PROSITE" id="PS50093">
    <property type="entry name" value="PKD"/>
    <property type="match status" value="1"/>
</dbReference>
<dbReference type="EMBL" id="LOBU02000039">
    <property type="protein sequence ID" value="OKA03220.1"/>
    <property type="molecule type" value="Genomic_DNA"/>
</dbReference>
<dbReference type="InterPro" id="IPR015943">
    <property type="entry name" value="WD40/YVTN_repeat-like_dom_sf"/>
</dbReference>
<dbReference type="Proteomes" id="UP000186883">
    <property type="component" value="Unassembled WGS sequence"/>
</dbReference>
<dbReference type="Pfam" id="PF18911">
    <property type="entry name" value="PKD_4"/>
    <property type="match status" value="1"/>
</dbReference>
<protein>
    <recommendedName>
        <fullName evidence="2">PKD domain-containing protein</fullName>
    </recommendedName>
</protein>
<organism evidence="3 4">
    <name type="scientific">Amycolatopsis regifaucium</name>
    <dbReference type="NCBI Taxonomy" id="546365"/>
    <lineage>
        <taxon>Bacteria</taxon>
        <taxon>Bacillati</taxon>
        <taxon>Actinomycetota</taxon>
        <taxon>Actinomycetes</taxon>
        <taxon>Pseudonocardiales</taxon>
        <taxon>Pseudonocardiaceae</taxon>
        <taxon>Amycolatopsis</taxon>
    </lineage>
</organism>
<keyword evidence="1" id="KW-1133">Transmembrane helix</keyword>
<dbReference type="PANTHER" id="PTHR47197">
    <property type="entry name" value="PROTEIN NIRF"/>
    <property type="match status" value="1"/>
</dbReference>
<dbReference type="SUPFAM" id="SSF50974">
    <property type="entry name" value="Nitrous oxide reductase, N-terminal domain"/>
    <property type="match status" value="1"/>
</dbReference>
<evidence type="ECO:0000256" key="1">
    <source>
        <dbReference type="SAM" id="Phobius"/>
    </source>
</evidence>
<dbReference type="InterPro" id="IPR000601">
    <property type="entry name" value="PKD_dom"/>
</dbReference>
<dbReference type="SUPFAM" id="SSF49299">
    <property type="entry name" value="PKD domain"/>
    <property type="match status" value="1"/>
</dbReference>
<keyword evidence="4" id="KW-1185">Reference proteome</keyword>
<dbReference type="InterPro" id="IPR022409">
    <property type="entry name" value="PKD/Chitinase_dom"/>
</dbReference>
<gene>
    <name evidence="3" type="ORF">ATP06_0237480</name>
</gene>
<dbReference type="Pfam" id="PF10282">
    <property type="entry name" value="Lactonase"/>
    <property type="match status" value="1"/>
</dbReference>
<proteinExistence type="predicted"/>
<dbReference type="Gene3D" id="2.60.40.10">
    <property type="entry name" value="Immunoglobulins"/>
    <property type="match status" value="1"/>
</dbReference>
<dbReference type="InterPro" id="IPR011045">
    <property type="entry name" value="N2O_reductase_N"/>
</dbReference>